<dbReference type="CDD" id="cd07516">
    <property type="entry name" value="HAD_Pase"/>
    <property type="match status" value="1"/>
</dbReference>
<dbReference type="Proteomes" id="UP001197974">
    <property type="component" value="Chromosome"/>
</dbReference>
<dbReference type="PANTHER" id="PTHR10000">
    <property type="entry name" value="PHOSPHOSERINE PHOSPHATASE"/>
    <property type="match status" value="1"/>
</dbReference>
<dbReference type="InterPro" id="IPR023214">
    <property type="entry name" value="HAD_sf"/>
</dbReference>
<dbReference type="EMBL" id="CP129013">
    <property type="protein sequence ID" value="WLR42926.1"/>
    <property type="molecule type" value="Genomic_DNA"/>
</dbReference>
<gene>
    <name evidence="1" type="ORF">LC087_01465</name>
</gene>
<dbReference type="EC" id="3.1.3.-" evidence="1"/>
<reference evidence="1 2" key="1">
    <citation type="submission" date="2023-06" db="EMBL/GenBank/DDBJ databases">
        <title>Five Gram-positive bacteria isolated from mangrove sediments in Shenzhen, Guangdong, China.</title>
        <authorList>
            <person name="Yu S."/>
            <person name="Zheng W."/>
            <person name="Huang Y."/>
        </authorList>
    </citation>
    <scope>NUCLEOTIDE SEQUENCE [LARGE SCALE GENOMIC DNA]</scope>
    <source>
        <strain evidence="1 2">SaN35-3</strain>
    </source>
</reference>
<dbReference type="NCBIfam" id="TIGR00099">
    <property type="entry name" value="Cof-subfamily"/>
    <property type="match status" value="1"/>
</dbReference>
<dbReference type="SFLD" id="SFLDS00003">
    <property type="entry name" value="Haloacid_Dehalogenase"/>
    <property type="match status" value="1"/>
</dbReference>
<proteinExistence type="predicted"/>
<organism evidence="1 2">
    <name type="scientific">Bacillus carboniphilus</name>
    <dbReference type="NCBI Taxonomy" id="86663"/>
    <lineage>
        <taxon>Bacteria</taxon>
        <taxon>Bacillati</taxon>
        <taxon>Bacillota</taxon>
        <taxon>Bacilli</taxon>
        <taxon>Bacillales</taxon>
        <taxon>Bacillaceae</taxon>
        <taxon>Bacillus</taxon>
    </lineage>
</organism>
<accession>A0ABY9JU45</accession>
<keyword evidence="1" id="KW-0378">Hydrolase</keyword>
<dbReference type="InterPro" id="IPR000150">
    <property type="entry name" value="Cof"/>
</dbReference>
<dbReference type="Pfam" id="PF08282">
    <property type="entry name" value="Hydrolase_3"/>
    <property type="match status" value="1"/>
</dbReference>
<keyword evidence="2" id="KW-1185">Reference proteome</keyword>
<dbReference type="InterPro" id="IPR006379">
    <property type="entry name" value="HAD-SF_hydro_IIB"/>
</dbReference>
<dbReference type="SUPFAM" id="SSF56784">
    <property type="entry name" value="HAD-like"/>
    <property type="match status" value="1"/>
</dbReference>
<dbReference type="PANTHER" id="PTHR10000:SF23">
    <property type="entry name" value="5-AMINO-6-(5-PHOSPHO-D-RIBITYLAMINO)URACIL PHOSPHATASE YITU"/>
    <property type="match status" value="1"/>
</dbReference>
<dbReference type="Gene3D" id="3.40.50.1000">
    <property type="entry name" value="HAD superfamily/HAD-like"/>
    <property type="match status" value="1"/>
</dbReference>
<evidence type="ECO:0000313" key="2">
    <source>
        <dbReference type="Proteomes" id="UP001197974"/>
    </source>
</evidence>
<dbReference type="InterPro" id="IPR036412">
    <property type="entry name" value="HAD-like_sf"/>
</dbReference>
<protein>
    <submittedName>
        <fullName evidence="1">Cof-type HAD-IIB family hydrolase</fullName>
        <ecNumber evidence="1">3.1.3.-</ecNumber>
    </submittedName>
</protein>
<dbReference type="SFLD" id="SFLDG01140">
    <property type="entry name" value="C2.B:_Phosphomannomutase_and_P"/>
    <property type="match status" value="1"/>
</dbReference>
<dbReference type="RefSeq" id="WP_226538734.1">
    <property type="nucleotide sequence ID" value="NZ_CP129013.1"/>
</dbReference>
<dbReference type="Gene3D" id="3.30.1240.10">
    <property type="match status" value="1"/>
</dbReference>
<sequence length="271" mass="31087">MDKKFKRLIALDLDGTLLKDDKTISPYTKQIIERAKQDGHIVCIATGRPFRSSVMYYHELGLNTPIVNFNGAFVHHPKNDSWGIHHTPMHLDVVKEILDVAEQYKVHNVLAEILDDLYFHYHDEKLMDIFSFGNPTIEVGDLRHNLPNNVTSILIHSPEKNVERIRYYLSEVHAEVVDHRRWTAPWHVIEIIRAGINKAEGLKKISSHYNIPKEHIIAFGDEDNDLDMIDFAGTGVTMENAIDRLKAVGNVITKSNEEDGVAHFLRKELDL</sequence>
<evidence type="ECO:0000313" key="1">
    <source>
        <dbReference type="EMBL" id="WLR42926.1"/>
    </source>
</evidence>
<dbReference type="NCBIfam" id="TIGR01484">
    <property type="entry name" value="HAD-SF-IIB"/>
    <property type="match status" value="1"/>
</dbReference>
<name>A0ABY9JU45_9BACI</name>
<dbReference type="GO" id="GO:0016787">
    <property type="term" value="F:hydrolase activity"/>
    <property type="evidence" value="ECO:0007669"/>
    <property type="project" value="UniProtKB-KW"/>
</dbReference>